<organism evidence="2 3">
    <name type="scientific">Ajellomyces capsulatus (strain H88)</name>
    <name type="common">Darling's disease fungus</name>
    <name type="synonym">Histoplasma capsulatum</name>
    <dbReference type="NCBI Taxonomy" id="544711"/>
    <lineage>
        <taxon>Eukaryota</taxon>
        <taxon>Fungi</taxon>
        <taxon>Dikarya</taxon>
        <taxon>Ascomycota</taxon>
        <taxon>Pezizomycotina</taxon>
        <taxon>Eurotiomycetes</taxon>
        <taxon>Eurotiomycetidae</taxon>
        <taxon>Onygenales</taxon>
        <taxon>Ajellomycetaceae</taxon>
        <taxon>Histoplasma</taxon>
    </lineage>
</organism>
<dbReference type="VEuPathDB" id="FungiDB:I7I53_08957"/>
<keyword evidence="1" id="KW-0732">Signal</keyword>
<proteinExistence type="predicted"/>
<name>A0A8A1L4F9_AJEC8</name>
<feature type="chain" id="PRO_5034496772" description="Secreted protein" evidence="1">
    <location>
        <begin position="21"/>
        <end position="103"/>
    </location>
</feature>
<dbReference type="AlphaFoldDB" id="A0A8A1L4F9"/>
<sequence>MLCSLHSTIFTLSMVSLSSAIKSQYLTIYSVQCRARLSLPSLRFCQTLSVALTCVPWWPGLVLCPCPAGFFPSPFSSCTGMVVCHSEEKKYFCISNPHSMADG</sequence>
<dbReference type="Proteomes" id="UP000663419">
    <property type="component" value="Chromosome 1"/>
</dbReference>
<accession>A0A8A1L4F9</accession>
<dbReference type="EMBL" id="CP069102">
    <property type="protein sequence ID" value="QSS48826.1"/>
    <property type="molecule type" value="Genomic_DNA"/>
</dbReference>
<protein>
    <recommendedName>
        <fullName evidence="4">Secreted protein</fullName>
    </recommendedName>
</protein>
<evidence type="ECO:0008006" key="4">
    <source>
        <dbReference type="Google" id="ProtNLM"/>
    </source>
</evidence>
<evidence type="ECO:0000256" key="1">
    <source>
        <dbReference type="SAM" id="SignalP"/>
    </source>
</evidence>
<evidence type="ECO:0000313" key="2">
    <source>
        <dbReference type="EMBL" id="QSS48826.1"/>
    </source>
</evidence>
<reference evidence="2" key="1">
    <citation type="submission" date="2021-01" db="EMBL/GenBank/DDBJ databases">
        <title>Chromosome-level genome assembly of a human fungal pathogen reveals clustering of transcriptionally co-regulated genes.</title>
        <authorList>
            <person name="Voorhies M."/>
            <person name="Cohen S."/>
            <person name="Shea T.P."/>
            <person name="Petrus S."/>
            <person name="Munoz J.F."/>
            <person name="Poplawski S."/>
            <person name="Goldman W.E."/>
            <person name="Michael T."/>
            <person name="Cuomo C.A."/>
            <person name="Sil A."/>
            <person name="Beyhan S."/>
        </authorList>
    </citation>
    <scope>NUCLEOTIDE SEQUENCE</scope>
    <source>
        <strain evidence="2">H88</strain>
    </source>
</reference>
<feature type="signal peptide" evidence="1">
    <location>
        <begin position="1"/>
        <end position="20"/>
    </location>
</feature>
<evidence type="ECO:0000313" key="3">
    <source>
        <dbReference type="Proteomes" id="UP000663419"/>
    </source>
</evidence>
<gene>
    <name evidence="2" type="ORF">I7I53_08957</name>
</gene>